<dbReference type="EMBL" id="CP137315">
    <property type="protein sequence ID" value="WQF90198.1"/>
    <property type="molecule type" value="Genomic_DNA"/>
</dbReference>
<dbReference type="Pfam" id="PF20253">
    <property type="entry name" value="DUF6604"/>
    <property type="match status" value="2"/>
</dbReference>
<feature type="region of interest" description="Disordered" evidence="1">
    <location>
        <begin position="216"/>
        <end position="238"/>
    </location>
</feature>
<feature type="compositionally biased region" description="Basic residues" evidence="1">
    <location>
        <begin position="136"/>
        <end position="145"/>
    </location>
</feature>
<feature type="compositionally biased region" description="Basic and acidic residues" evidence="1">
    <location>
        <begin position="146"/>
        <end position="162"/>
    </location>
</feature>
<keyword evidence="4" id="KW-1185">Reference proteome</keyword>
<dbReference type="InterPro" id="IPR046539">
    <property type="entry name" value="DUF6604"/>
</dbReference>
<evidence type="ECO:0000259" key="2">
    <source>
        <dbReference type="Pfam" id="PF20253"/>
    </source>
</evidence>
<sequence length="366" mass="40082">MTWQRSAQGDMTCRYEIETSADISAASCAMYAATYGVNTDTFMWRNLSLTASAPTSSRTPSIVSMAWLHPLYGSTRLTCAGCLPLHIILPTMLPIQLLGIYRQYKQDTDSVALWLASTAKACGYANLYQVQAPKSGRLKGKQRTKARGDDKAKQGPRPADKKTTRHVIAIKDFLPLAELSENGLDLDPESDERHGYFVSILMAVREALRPETAFATTSTTETDAAVETGNTAPNDSSKDLSNRFAALSVDKPSQAFLEAFCNAPHERPAPRDEDPASYKAEPQTSIKDVLFAFNVLVNNLHRIWSQIKQIWSNYCDGKCDLAAAAVATNTAISVACRMIKEVAPLLDAQDKGVSGVLNIFYLIICL</sequence>
<evidence type="ECO:0000256" key="1">
    <source>
        <dbReference type="SAM" id="MobiDB-lite"/>
    </source>
</evidence>
<dbReference type="GeneID" id="87951712"/>
<dbReference type="AlphaFoldDB" id="A0AAX4J497"/>
<proteinExistence type="predicted"/>
<reference evidence="4" key="1">
    <citation type="journal article" date="2023" name="bioRxiv">
        <title>Complete genome of the Medicago anthracnose fungus, Colletotrichum destructivum, reveals a mini-chromosome-like region within a core chromosome.</title>
        <authorList>
            <person name="Lapalu N."/>
            <person name="Simon A."/>
            <person name="Lu A."/>
            <person name="Plaumann P.-L."/>
            <person name="Amselem J."/>
            <person name="Pigne S."/>
            <person name="Auger A."/>
            <person name="Koch C."/>
            <person name="Dallery J.-F."/>
            <person name="O'Connell R.J."/>
        </authorList>
    </citation>
    <scope>NUCLEOTIDE SEQUENCE [LARGE SCALE GENOMIC DNA]</scope>
    <source>
        <strain evidence="4">CBS 520.97</strain>
    </source>
</reference>
<gene>
    <name evidence="3" type="ORF">CDEST_15212</name>
</gene>
<dbReference type="RefSeq" id="XP_062787419.1">
    <property type="nucleotide sequence ID" value="XM_062931368.1"/>
</dbReference>
<dbReference type="PANTHER" id="PTHR38795">
    <property type="entry name" value="DUF6604 DOMAIN-CONTAINING PROTEIN"/>
    <property type="match status" value="1"/>
</dbReference>
<evidence type="ECO:0000313" key="4">
    <source>
        <dbReference type="Proteomes" id="UP001322277"/>
    </source>
</evidence>
<feature type="domain" description="DUF6604" evidence="2">
    <location>
        <begin position="102"/>
        <end position="178"/>
    </location>
</feature>
<dbReference type="PANTHER" id="PTHR38795:SF1">
    <property type="entry name" value="DUF6604 DOMAIN-CONTAINING PROTEIN"/>
    <property type="match status" value="1"/>
</dbReference>
<name>A0AAX4J497_9PEZI</name>
<feature type="compositionally biased region" description="Low complexity" evidence="1">
    <location>
        <begin position="216"/>
        <end position="228"/>
    </location>
</feature>
<dbReference type="Proteomes" id="UP001322277">
    <property type="component" value="Chromosome 11"/>
</dbReference>
<feature type="domain" description="DUF6604" evidence="2">
    <location>
        <begin position="181"/>
        <end position="344"/>
    </location>
</feature>
<organism evidence="3 4">
    <name type="scientific">Colletotrichum destructivum</name>
    <dbReference type="NCBI Taxonomy" id="34406"/>
    <lineage>
        <taxon>Eukaryota</taxon>
        <taxon>Fungi</taxon>
        <taxon>Dikarya</taxon>
        <taxon>Ascomycota</taxon>
        <taxon>Pezizomycotina</taxon>
        <taxon>Sordariomycetes</taxon>
        <taxon>Hypocreomycetidae</taxon>
        <taxon>Glomerellales</taxon>
        <taxon>Glomerellaceae</taxon>
        <taxon>Colletotrichum</taxon>
        <taxon>Colletotrichum destructivum species complex</taxon>
    </lineage>
</organism>
<protein>
    <recommendedName>
        <fullName evidence="2">DUF6604 domain-containing protein</fullName>
    </recommendedName>
</protein>
<evidence type="ECO:0000313" key="3">
    <source>
        <dbReference type="EMBL" id="WQF90198.1"/>
    </source>
</evidence>
<accession>A0AAX4J497</accession>
<dbReference type="KEGG" id="cdet:87951712"/>
<feature type="region of interest" description="Disordered" evidence="1">
    <location>
        <begin position="136"/>
        <end position="163"/>
    </location>
</feature>